<comment type="caution">
    <text evidence="2">The sequence shown here is derived from an EMBL/GenBank/DDBJ whole genome shotgun (WGS) entry which is preliminary data.</text>
</comment>
<gene>
    <name evidence="2" type="ORF">S03H2_25329</name>
</gene>
<feature type="compositionally biased region" description="Basic and acidic residues" evidence="1">
    <location>
        <begin position="1"/>
        <end position="15"/>
    </location>
</feature>
<reference evidence="2" key="1">
    <citation type="journal article" date="2014" name="Front. Microbiol.">
        <title>High frequency of phylogenetically diverse reductive dehalogenase-homologous genes in deep subseafloor sedimentary metagenomes.</title>
        <authorList>
            <person name="Kawai M."/>
            <person name="Futagami T."/>
            <person name="Toyoda A."/>
            <person name="Takaki Y."/>
            <person name="Nishi S."/>
            <person name="Hori S."/>
            <person name="Arai W."/>
            <person name="Tsubouchi T."/>
            <person name="Morono Y."/>
            <person name="Uchiyama I."/>
            <person name="Ito T."/>
            <person name="Fujiyama A."/>
            <person name="Inagaki F."/>
            <person name="Takami H."/>
        </authorList>
    </citation>
    <scope>NUCLEOTIDE SEQUENCE</scope>
    <source>
        <strain evidence="2">Expedition CK06-06</strain>
    </source>
</reference>
<dbReference type="AlphaFoldDB" id="X1FHW4"/>
<evidence type="ECO:0000313" key="2">
    <source>
        <dbReference type="EMBL" id="GAH32115.1"/>
    </source>
</evidence>
<proteinExistence type="predicted"/>
<name>X1FHW4_9ZZZZ</name>
<feature type="region of interest" description="Disordered" evidence="1">
    <location>
        <begin position="1"/>
        <end position="38"/>
    </location>
</feature>
<evidence type="ECO:0000256" key="1">
    <source>
        <dbReference type="SAM" id="MobiDB-lite"/>
    </source>
</evidence>
<sequence length="38" mass="3837">GIGIEMPDRDGKGPRADSAQANAGNTGKKAGHQQGDCK</sequence>
<protein>
    <submittedName>
        <fullName evidence="2">Uncharacterized protein</fullName>
    </submittedName>
</protein>
<dbReference type="EMBL" id="BARU01014311">
    <property type="protein sequence ID" value="GAH32115.1"/>
    <property type="molecule type" value="Genomic_DNA"/>
</dbReference>
<feature type="non-terminal residue" evidence="2">
    <location>
        <position position="1"/>
    </location>
</feature>
<organism evidence="2">
    <name type="scientific">marine sediment metagenome</name>
    <dbReference type="NCBI Taxonomy" id="412755"/>
    <lineage>
        <taxon>unclassified sequences</taxon>
        <taxon>metagenomes</taxon>
        <taxon>ecological metagenomes</taxon>
    </lineage>
</organism>
<accession>X1FHW4</accession>